<dbReference type="Proteomes" id="UP001162030">
    <property type="component" value="Chromosome"/>
</dbReference>
<dbReference type="CDD" id="cd03791">
    <property type="entry name" value="GT5_Glycogen_synthase_DULL1-like"/>
    <property type="match status" value="1"/>
</dbReference>
<dbReference type="EC" id="2.4.1.21" evidence="5 11"/>
<dbReference type="InterPro" id="IPR011835">
    <property type="entry name" value="GS/SS"/>
</dbReference>
<name>A0ABN8X816_9GAMM</name>
<feature type="compositionally biased region" description="Basic and acidic residues" evidence="12">
    <location>
        <begin position="33"/>
        <end position="50"/>
    </location>
</feature>
<evidence type="ECO:0000259" key="14">
    <source>
        <dbReference type="Pfam" id="PF08323"/>
    </source>
</evidence>
<comment type="function">
    <text evidence="2 11">Synthesizes alpha-1,4-glucan chains using ADP-glucose.</text>
</comment>
<accession>A0ABN8X816</accession>
<dbReference type="InterPro" id="IPR013534">
    <property type="entry name" value="Starch_synth_cat_dom"/>
</dbReference>
<evidence type="ECO:0000256" key="10">
    <source>
        <dbReference type="ARBA" id="ARBA00031722"/>
    </source>
</evidence>
<proteinExistence type="inferred from homology"/>
<comment type="pathway">
    <text evidence="3 11">Glycan biosynthesis; glycogen biosynthesis.</text>
</comment>
<evidence type="ECO:0000256" key="6">
    <source>
        <dbReference type="ARBA" id="ARBA00019935"/>
    </source>
</evidence>
<evidence type="ECO:0000313" key="15">
    <source>
        <dbReference type="EMBL" id="CAI8934067.1"/>
    </source>
</evidence>
<dbReference type="PANTHER" id="PTHR46083:SF1">
    <property type="entry name" value="GLYCOGEN SYNTHASE 2-RELATED"/>
    <property type="match status" value="1"/>
</dbReference>
<dbReference type="NCBIfam" id="NF001905">
    <property type="entry name" value="PRK00654.2-4"/>
    <property type="match status" value="1"/>
</dbReference>
<feature type="binding site" evidence="11">
    <location>
        <position position="262"/>
    </location>
    <ligand>
        <name>ADP-alpha-D-glucose</name>
        <dbReference type="ChEBI" id="CHEBI:57498"/>
    </ligand>
</feature>
<keyword evidence="9 11" id="KW-0320">Glycogen biosynthesis</keyword>
<evidence type="ECO:0000256" key="7">
    <source>
        <dbReference type="ARBA" id="ARBA00022676"/>
    </source>
</evidence>
<evidence type="ECO:0000256" key="1">
    <source>
        <dbReference type="ARBA" id="ARBA00001478"/>
    </source>
</evidence>
<protein>
    <recommendedName>
        <fullName evidence="6 11">Glycogen synthase</fullName>
        <ecNumber evidence="5 11">2.4.1.21</ecNumber>
    </recommendedName>
    <alternativeName>
        <fullName evidence="10 11">Starch [bacterial glycogen] synthase</fullName>
    </alternativeName>
</protein>
<organism evidence="15 16">
    <name type="scientific">Methylocaldum szegediense</name>
    <dbReference type="NCBI Taxonomy" id="73780"/>
    <lineage>
        <taxon>Bacteria</taxon>
        <taxon>Pseudomonadati</taxon>
        <taxon>Pseudomonadota</taxon>
        <taxon>Gammaproteobacteria</taxon>
        <taxon>Methylococcales</taxon>
        <taxon>Methylococcaceae</taxon>
        <taxon>Methylocaldum</taxon>
    </lineage>
</organism>
<sequence length="737" mass="82824">MLGNRTHLMTQKTPPKGKQTDASEAQAKGKPAKATEKQRAQTGRPKDGKAEALSNITPERVAVSAKSESAVSRNIADQAPEQTSSPTMASAAKAPEAPETISPEVSEKKPENARSEASSPDTTRVSPAQKNPVERVSVAFTAELPEAEPTLEDKKTLAETDEPPSVPVNAEDAMPTTEPVFLNHAPNEEPVPMEAAGPAPVPQDLKPSEETPPPEPEFILAETEPPAAQVEAKPEPTPHHTVSAIPSMFIIQITPELAPVAKVGGLADVVFGLSNELEIRGNHVEIILPKYDCLRYDHIWGLCETYNDLWVPWYGGAIHCTVYFGFVHGRKCFFIEPHSADNFFNRGCIYGFNDDVMRFAFFTRAAMEFLWKSGKNPEIIHCHDWQTALAPVFLFEIYKFLGMTHPRVCFTIHNFKHQGVTGAQLLHATGLNRPEYYFHYDRLQDNFNPHALNLMKGGVVYSNFVTTVSPRHASEAKDQGQGFGLEPTLHIHHVKYGGVVNGVDYNVWNPEIDRYLPYHFGLDNIDDKYKNKKALRDRLMIADNEKPIVAFVGRLDPQKGLELIRHAIFYTLHRRGQFVLLGSSPDGQINSYFWSLKHQLNDNPDCHIEIGFNEELSHLIYAGADIMLVPSQFEPCGLTQLIAMRYGTIPVVREVGGLADTVFDKDYSYKPLHERNGYVFKNYDYSGLESALGRALSCYYDYPEHFRELMKNAMRYDFSWKNPGQDYLNIYDYIREK</sequence>
<evidence type="ECO:0000256" key="2">
    <source>
        <dbReference type="ARBA" id="ARBA00002764"/>
    </source>
</evidence>
<comment type="similarity">
    <text evidence="4 11">Belongs to the glycosyltransferase 1 family. Bacterial/plant glycogen synthase subfamily.</text>
</comment>
<feature type="domain" description="Starch synthase catalytic" evidence="14">
    <location>
        <begin position="250"/>
        <end position="489"/>
    </location>
</feature>
<dbReference type="Pfam" id="PF08323">
    <property type="entry name" value="Glyco_transf_5"/>
    <property type="match status" value="1"/>
</dbReference>
<feature type="compositionally biased region" description="Polar residues" evidence="12">
    <location>
        <begin position="115"/>
        <end position="129"/>
    </location>
</feature>
<feature type="compositionally biased region" description="Basic and acidic residues" evidence="12">
    <location>
        <begin position="105"/>
        <end position="114"/>
    </location>
</feature>
<evidence type="ECO:0000259" key="13">
    <source>
        <dbReference type="Pfam" id="PF00534"/>
    </source>
</evidence>
<keyword evidence="16" id="KW-1185">Reference proteome</keyword>
<feature type="region of interest" description="Disordered" evidence="12">
    <location>
        <begin position="1"/>
        <end position="219"/>
    </location>
</feature>
<dbReference type="PANTHER" id="PTHR46083">
    <property type="match status" value="1"/>
</dbReference>
<comment type="catalytic activity">
    <reaction evidence="1 11">
        <text>[(1-&gt;4)-alpha-D-glucosyl](n) + ADP-alpha-D-glucose = [(1-&gt;4)-alpha-D-glucosyl](n+1) + ADP + H(+)</text>
        <dbReference type="Rhea" id="RHEA:18189"/>
        <dbReference type="Rhea" id="RHEA-COMP:9584"/>
        <dbReference type="Rhea" id="RHEA-COMP:9587"/>
        <dbReference type="ChEBI" id="CHEBI:15378"/>
        <dbReference type="ChEBI" id="CHEBI:15444"/>
        <dbReference type="ChEBI" id="CHEBI:57498"/>
        <dbReference type="ChEBI" id="CHEBI:456216"/>
        <dbReference type="EC" id="2.4.1.21"/>
    </reaction>
</comment>
<reference evidence="15 16" key="1">
    <citation type="submission" date="2023-03" db="EMBL/GenBank/DDBJ databases">
        <authorList>
            <person name="Pearce D."/>
        </authorList>
    </citation>
    <scope>NUCLEOTIDE SEQUENCE [LARGE SCALE GENOMIC DNA]</scope>
    <source>
        <strain evidence="15">Msz</strain>
    </source>
</reference>
<evidence type="ECO:0000313" key="16">
    <source>
        <dbReference type="Proteomes" id="UP001162030"/>
    </source>
</evidence>
<keyword evidence="8 11" id="KW-0808">Transferase</keyword>
<dbReference type="Gene3D" id="3.40.50.2000">
    <property type="entry name" value="Glycogen Phosphorylase B"/>
    <property type="match status" value="2"/>
</dbReference>
<dbReference type="Pfam" id="PF00534">
    <property type="entry name" value="Glycos_transf_1"/>
    <property type="match status" value="1"/>
</dbReference>
<dbReference type="EMBL" id="OX458333">
    <property type="protein sequence ID" value="CAI8934067.1"/>
    <property type="molecule type" value="Genomic_DNA"/>
</dbReference>
<feature type="domain" description="Glycosyl transferase family 1" evidence="13">
    <location>
        <begin position="543"/>
        <end position="708"/>
    </location>
</feature>
<evidence type="ECO:0000256" key="11">
    <source>
        <dbReference type="HAMAP-Rule" id="MF_00484"/>
    </source>
</evidence>
<evidence type="ECO:0000256" key="3">
    <source>
        <dbReference type="ARBA" id="ARBA00004964"/>
    </source>
</evidence>
<evidence type="ECO:0000256" key="4">
    <source>
        <dbReference type="ARBA" id="ARBA00010281"/>
    </source>
</evidence>
<dbReference type="SUPFAM" id="SSF53756">
    <property type="entry name" value="UDP-Glycosyltransferase/glycogen phosphorylase"/>
    <property type="match status" value="1"/>
</dbReference>
<dbReference type="HAMAP" id="MF_00484">
    <property type="entry name" value="Glycogen_synth"/>
    <property type="match status" value="1"/>
</dbReference>
<gene>
    <name evidence="11" type="primary">glgA</name>
    <name evidence="15" type="ORF">MSZNOR_4104</name>
</gene>
<keyword evidence="7 11" id="KW-0328">Glycosyltransferase</keyword>
<evidence type="ECO:0000256" key="8">
    <source>
        <dbReference type="ARBA" id="ARBA00022679"/>
    </source>
</evidence>
<dbReference type="NCBIfam" id="TIGR02095">
    <property type="entry name" value="glgA"/>
    <property type="match status" value="1"/>
</dbReference>
<evidence type="ECO:0000256" key="9">
    <source>
        <dbReference type="ARBA" id="ARBA00023056"/>
    </source>
</evidence>
<dbReference type="InterPro" id="IPR001296">
    <property type="entry name" value="Glyco_trans_1"/>
</dbReference>
<dbReference type="GO" id="GO:0009011">
    <property type="term" value="F:alpha-1,4-glucan glucosyltransferase (ADP-glucose donor) activity"/>
    <property type="evidence" value="ECO:0007669"/>
    <property type="project" value="UniProtKB-EC"/>
</dbReference>
<evidence type="ECO:0000256" key="5">
    <source>
        <dbReference type="ARBA" id="ARBA00012588"/>
    </source>
</evidence>
<evidence type="ECO:0000256" key="12">
    <source>
        <dbReference type="SAM" id="MobiDB-lite"/>
    </source>
</evidence>
<feature type="compositionally biased region" description="Low complexity" evidence="12">
    <location>
        <begin position="61"/>
        <end position="72"/>
    </location>
</feature>